<dbReference type="GeneID" id="18818384"/>
<dbReference type="Proteomes" id="UP000008064">
    <property type="component" value="Unassembled WGS sequence"/>
</dbReference>
<organism>
    <name type="scientific">Serpula lacrymans var. lacrymans (strain S7.9)</name>
    <name type="common">Dry rot fungus</name>
    <dbReference type="NCBI Taxonomy" id="578457"/>
    <lineage>
        <taxon>Eukaryota</taxon>
        <taxon>Fungi</taxon>
        <taxon>Dikarya</taxon>
        <taxon>Basidiomycota</taxon>
        <taxon>Agaricomycotina</taxon>
        <taxon>Agaricomycetes</taxon>
        <taxon>Agaricomycetidae</taxon>
        <taxon>Boletales</taxon>
        <taxon>Coniophorineae</taxon>
        <taxon>Serpulaceae</taxon>
        <taxon>Serpula</taxon>
    </lineage>
</organism>
<dbReference type="HOGENOM" id="CLU_1582446_0_0_1"/>
<evidence type="ECO:0000313" key="1">
    <source>
        <dbReference type="EMBL" id="EGO28057.1"/>
    </source>
</evidence>
<dbReference type="KEGG" id="sla:SERLADRAFT_462506"/>
<dbReference type="RefSeq" id="XP_007316148.1">
    <property type="nucleotide sequence ID" value="XM_007316086.1"/>
</dbReference>
<name>F8NNK0_SERL9</name>
<proteinExistence type="predicted"/>
<sequence length="169" mass="19125">MNTALAGFGHPKPPVTTSLPSRCSFFPRRPQCSTKAIIQVVPTKPKETSASVRVRCLHVTPRSDLYAKRRDNELWPCDVRMSRGITIHVRYMYKVLAAYINADSKVLWHSTSCHGPSPNWPNGRHLHLSSLGPFNNARKPFLRSSLGSRPDHCIFHDYTQMFTRSGGRP</sequence>
<dbReference type="EMBL" id="GL945431">
    <property type="protein sequence ID" value="EGO28057.1"/>
    <property type="molecule type" value="Genomic_DNA"/>
</dbReference>
<protein>
    <submittedName>
        <fullName evidence="1">Uncharacterized protein</fullName>
    </submittedName>
</protein>
<feature type="non-terminal residue" evidence="1">
    <location>
        <position position="169"/>
    </location>
</feature>
<accession>F8NNK0</accession>
<reference evidence="1" key="1">
    <citation type="submission" date="2011-04" db="EMBL/GenBank/DDBJ databases">
        <title>Evolution of plant cell wall degrading machinery underlies the functional diversity of forest fungi.</title>
        <authorList>
            <consortium name="US DOE Joint Genome Institute (JGI-PGF)"/>
            <person name="Eastwood D.C."/>
            <person name="Floudas D."/>
            <person name="Binder M."/>
            <person name="Majcherczyk A."/>
            <person name="Schneider P."/>
            <person name="Aerts A."/>
            <person name="Asiegbu F.O."/>
            <person name="Baker S.E."/>
            <person name="Barry K."/>
            <person name="Bendiksby M."/>
            <person name="Blumentritt M."/>
            <person name="Coutinho P.M."/>
            <person name="Cullen D."/>
            <person name="Cullen D."/>
            <person name="Gathman A."/>
            <person name="Goodell B."/>
            <person name="Henrissat B."/>
            <person name="Ihrmark K."/>
            <person name="Kauserud H."/>
            <person name="Kohler A."/>
            <person name="LaButti K."/>
            <person name="Lapidus A."/>
            <person name="Lavin J.L."/>
            <person name="Lee Y.-H."/>
            <person name="Lindquist E."/>
            <person name="Lilly W."/>
            <person name="Lucas S."/>
            <person name="Morin E."/>
            <person name="Murat C."/>
            <person name="Oguiza J.A."/>
            <person name="Park J."/>
            <person name="Pisabarro A.G."/>
            <person name="Riley R."/>
            <person name="Rosling A."/>
            <person name="Salamov A."/>
            <person name="Schmidt O."/>
            <person name="Schmutz J."/>
            <person name="Skrede I."/>
            <person name="Stenlid J."/>
            <person name="Wiebenga A."/>
            <person name="Xie X."/>
            <person name="Kues U."/>
            <person name="Hibbett D.S."/>
            <person name="Hoffmeister D."/>
            <person name="Hogberg N."/>
            <person name="Martin F."/>
            <person name="Grigoriev I.V."/>
            <person name="Watkinson S.C."/>
        </authorList>
    </citation>
    <scope>NUCLEOTIDE SEQUENCE</scope>
    <source>
        <strain evidence="1">S7.9</strain>
    </source>
</reference>
<gene>
    <name evidence="1" type="ORF">SERLADRAFT_462506</name>
</gene>
<dbReference type="AlphaFoldDB" id="F8NNK0"/>